<dbReference type="EMBL" id="GBRH01234186">
    <property type="protein sequence ID" value="JAD63709.1"/>
    <property type="molecule type" value="Transcribed_RNA"/>
</dbReference>
<organism evidence="1">
    <name type="scientific">Arundo donax</name>
    <name type="common">Giant reed</name>
    <name type="synonym">Donax arundinaceus</name>
    <dbReference type="NCBI Taxonomy" id="35708"/>
    <lineage>
        <taxon>Eukaryota</taxon>
        <taxon>Viridiplantae</taxon>
        <taxon>Streptophyta</taxon>
        <taxon>Embryophyta</taxon>
        <taxon>Tracheophyta</taxon>
        <taxon>Spermatophyta</taxon>
        <taxon>Magnoliopsida</taxon>
        <taxon>Liliopsida</taxon>
        <taxon>Poales</taxon>
        <taxon>Poaceae</taxon>
        <taxon>PACMAD clade</taxon>
        <taxon>Arundinoideae</taxon>
        <taxon>Arundineae</taxon>
        <taxon>Arundo</taxon>
    </lineage>
</organism>
<evidence type="ECO:0000313" key="1">
    <source>
        <dbReference type="EMBL" id="JAD63709.1"/>
    </source>
</evidence>
<name>A0A0A9BIC3_ARUDO</name>
<reference evidence="1" key="2">
    <citation type="journal article" date="2015" name="Data Brief">
        <title>Shoot transcriptome of the giant reed, Arundo donax.</title>
        <authorList>
            <person name="Barrero R.A."/>
            <person name="Guerrero F.D."/>
            <person name="Moolhuijzen P."/>
            <person name="Goolsby J.A."/>
            <person name="Tidwell J."/>
            <person name="Bellgard S.E."/>
            <person name="Bellgard M.I."/>
        </authorList>
    </citation>
    <scope>NUCLEOTIDE SEQUENCE</scope>
    <source>
        <tissue evidence="1">Shoot tissue taken approximately 20 cm above the soil surface</tissue>
    </source>
</reference>
<accession>A0A0A9BIC3</accession>
<proteinExistence type="predicted"/>
<sequence>MLLRRLRIRMFL</sequence>
<protein>
    <submittedName>
        <fullName evidence="1">Uncharacterized protein</fullName>
    </submittedName>
</protein>
<reference evidence="1" key="1">
    <citation type="submission" date="2014-09" db="EMBL/GenBank/DDBJ databases">
        <authorList>
            <person name="Magalhaes I.L.F."/>
            <person name="Oliveira U."/>
            <person name="Santos F.R."/>
            <person name="Vidigal T.H.D.A."/>
            <person name="Brescovit A.D."/>
            <person name="Santos A.J."/>
        </authorList>
    </citation>
    <scope>NUCLEOTIDE SEQUENCE</scope>
    <source>
        <tissue evidence="1">Shoot tissue taken approximately 20 cm above the soil surface</tissue>
    </source>
</reference>